<dbReference type="InterPro" id="IPR000626">
    <property type="entry name" value="Ubiquitin-like_dom"/>
</dbReference>
<feature type="compositionally biased region" description="Basic and acidic residues" evidence="1">
    <location>
        <begin position="221"/>
        <end position="230"/>
    </location>
</feature>
<feature type="compositionally biased region" description="Polar residues" evidence="1">
    <location>
        <begin position="30"/>
        <end position="43"/>
    </location>
</feature>
<dbReference type="InterPro" id="IPR039869">
    <property type="entry name" value="UBTD1/2"/>
</dbReference>
<sequence length="315" mass="34465">MGCCFSTPAGPNAPYPGGAPSGSSRAINSPRLQASATEESGTRSPAVVQSDPTASLASPTSASSRRSRSQQPLDQHIDKPLRRHVWCSSDRTWTRAQLDKERTEFFDTRVTGRAEVWQTVHAALEVMWQSDAEPGATTEGDPEGDTALATAQSILRAAEITLPTGDLAKGVYDSLGHYYPLPEWIVTDPVNISETDEQDRAEDQKGGHVDDDDGAGEESDEVLRKREEKGKAVESQNTVKIRARLSETARDIIVKIDPDDSVRSVAQKILYQSRLDAQSRKIKLVYLGKILKENASLESQGFNTTHVVNAFVFSR</sequence>
<dbReference type="PROSITE" id="PS50053">
    <property type="entry name" value="UBIQUITIN_2"/>
    <property type="match status" value="1"/>
</dbReference>
<dbReference type="Pfam" id="PF16455">
    <property type="entry name" value="UBD"/>
    <property type="match status" value="1"/>
</dbReference>
<feature type="compositionally biased region" description="Low complexity" evidence="1">
    <location>
        <begin position="8"/>
        <end position="26"/>
    </location>
</feature>
<gene>
    <name evidence="3" type="ORF">JX265_004891</name>
</gene>
<dbReference type="PANTHER" id="PTHR13609">
    <property type="entry name" value="UBIQUITIN DOMAIN CONTAINING 1 PROTEIN-RELATED"/>
    <property type="match status" value="1"/>
</dbReference>
<dbReference type="InterPro" id="IPR038169">
    <property type="entry name" value="DC-UbP/UBTD2_N_sf"/>
</dbReference>
<dbReference type="EMBL" id="JAFIMR010000009">
    <property type="protein sequence ID" value="KAI1874683.1"/>
    <property type="molecule type" value="Genomic_DNA"/>
</dbReference>
<evidence type="ECO:0000259" key="2">
    <source>
        <dbReference type="PROSITE" id="PS50053"/>
    </source>
</evidence>
<evidence type="ECO:0000256" key="1">
    <source>
        <dbReference type="SAM" id="MobiDB-lite"/>
    </source>
</evidence>
<dbReference type="Proteomes" id="UP000829685">
    <property type="component" value="Unassembled WGS sequence"/>
</dbReference>
<dbReference type="CDD" id="cd17039">
    <property type="entry name" value="Ubl_ubiquitin_like"/>
    <property type="match status" value="1"/>
</dbReference>
<feature type="region of interest" description="Disordered" evidence="1">
    <location>
        <begin position="195"/>
        <end position="230"/>
    </location>
</feature>
<keyword evidence="4" id="KW-1185">Reference proteome</keyword>
<name>A0A9P9WQL0_9PEZI</name>
<protein>
    <recommendedName>
        <fullName evidence="2">Ubiquitin-like domain-containing protein</fullName>
    </recommendedName>
</protein>
<dbReference type="Gene3D" id="3.10.20.90">
    <property type="entry name" value="Phosphatidylinositol 3-kinase Catalytic Subunit, Chain A, domain 1"/>
    <property type="match status" value="1"/>
</dbReference>
<dbReference type="SUPFAM" id="SSF54236">
    <property type="entry name" value="Ubiquitin-like"/>
    <property type="match status" value="1"/>
</dbReference>
<feature type="compositionally biased region" description="Low complexity" evidence="1">
    <location>
        <begin position="50"/>
        <end position="74"/>
    </location>
</feature>
<evidence type="ECO:0000313" key="3">
    <source>
        <dbReference type="EMBL" id="KAI1874683.1"/>
    </source>
</evidence>
<dbReference type="InterPro" id="IPR029071">
    <property type="entry name" value="Ubiquitin-like_domsf"/>
</dbReference>
<reference evidence="3" key="1">
    <citation type="submission" date="2021-03" db="EMBL/GenBank/DDBJ databases">
        <title>Revisited historic fungal species revealed as producer of novel bioactive compounds through whole genome sequencing and comparative genomics.</title>
        <authorList>
            <person name="Vignolle G.A."/>
            <person name="Hochenegger N."/>
            <person name="Mach R.L."/>
            <person name="Mach-Aigner A.R."/>
            <person name="Javad Rahimi M."/>
            <person name="Salim K.A."/>
            <person name="Chan C.M."/>
            <person name="Lim L.B.L."/>
            <person name="Cai F."/>
            <person name="Druzhinina I.S."/>
            <person name="U'Ren J.M."/>
            <person name="Derntl C."/>
        </authorList>
    </citation>
    <scope>NUCLEOTIDE SEQUENCE</scope>
    <source>
        <strain evidence="3">TUCIM 5799</strain>
    </source>
</reference>
<dbReference type="Gene3D" id="1.20.225.20">
    <property type="entry name" value="Ub domain-containing protein, DC-UbP/UBTD2, N-terminal domain"/>
    <property type="match status" value="1"/>
</dbReference>
<dbReference type="InterPro" id="IPR032752">
    <property type="entry name" value="DC-UbP/UBTD2_N"/>
</dbReference>
<accession>A0A9P9WQL0</accession>
<feature type="domain" description="Ubiquitin-like" evidence="2">
    <location>
        <begin position="239"/>
        <end position="315"/>
    </location>
</feature>
<dbReference type="AlphaFoldDB" id="A0A9P9WQL0"/>
<evidence type="ECO:0000313" key="4">
    <source>
        <dbReference type="Proteomes" id="UP000829685"/>
    </source>
</evidence>
<feature type="region of interest" description="Disordered" evidence="1">
    <location>
        <begin position="1"/>
        <end position="77"/>
    </location>
</feature>
<feature type="compositionally biased region" description="Acidic residues" evidence="1">
    <location>
        <begin position="210"/>
        <end position="220"/>
    </location>
</feature>
<comment type="caution">
    <text evidence="3">The sequence shown here is derived from an EMBL/GenBank/DDBJ whole genome shotgun (WGS) entry which is preliminary data.</text>
</comment>
<organism evidence="3 4">
    <name type="scientific">Neoarthrinium moseri</name>
    <dbReference type="NCBI Taxonomy" id="1658444"/>
    <lineage>
        <taxon>Eukaryota</taxon>
        <taxon>Fungi</taxon>
        <taxon>Dikarya</taxon>
        <taxon>Ascomycota</taxon>
        <taxon>Pezizomycotina</taxon>
        <taxon>Sordariomycetes</taxon>
        <taxon>Xylariomycetidae</taxon>
        <taxon>Amphisphaeriales</taxon>
        <taxon>Apiosporaceae</taxon>
        <taxon>Neoarthrinium</taxon>
    </lineage>
</organism>
<proteinExistence type="predicted"/>